<keyword evidence="4" id="KW-1185">Reference proteome</keyword>
<evidence type="ECO:0000256" key="1">
    <source>
        <dbReference type="SAM" id="MobiDB-lite"/>
    </source>
</evidence>
<comment type="caution">
    <text evidence="3">The sequence shown here is derived from an EMBL/GenBank/DDBJ whole genome shotgun (WGS) entry which is preliminary data.</text>
</comment>
<feature type="compositionally biased region" description="Low complexity" evidence="1">
    <location>
        <begin position="130"/>
        <end position="142"/>
    </location>
</feature>
<dbReference type="STRING" id="27349.A0A0L6VB03"/>
<dbReference type="AlphaFoldDB" id="A0A0L6VB03"/>
<feature type="region of interest" description="Disordered" evidence="1">
    <location>
        <begin position="117"/>
        <end position="164"/>
    </location>
</feature>
<organism evidence="3 4">
    <name type="scientific">Puccinia sorghi</name>
    <dbReference type="NCBI Taxonomy" id="27349"/>
    <lineage>
        <taxon>Eukaryota</taxon>
        <taxon>Fungi</taxon>
        <taxon>Dikarya</taxon>
        <taxon>Basidiomycota</taxon>
        <taxon>Pucciniomycotina</taxon>
        <taxon>Pucciniomycetes</taxon>
        <taxon>Pucciniales</taxon>
        <taxon>Pucciniaceae</taxon>
        <taxon>Puccinia</taxon>
    </lineage>
</organism>
<sequence length="250" mass="28077">MHPLKPRSTYWLHFGGRTSYPRRTYFGITSQAVSSAIPGLIQSPKVYQTGKFHQTTSFSLQILISTMKFSGFYNKVISNPPSGMTEANHIKFSKEEYYNNTQKLFVFEKHLALDNSTANSSSQLPNPPANSSSELLIENSSSPASPTGDETNRRPMGVKKAKRSEVETTILEKKLKILEKNVTEGQRQGSAFVRGNILQEQLNLIQQVEAEIKAQQLEISIMEKDPASLTNKFALWSYYRRGSSLSSSCR</sequence>
<dbReference type="InterPro" id="IPR029466">
    <property type="entry name" value="NAM-associated_C"/>
</dbReference>
<protein>
    <recommendedName>
        <fullName evidence="2">No apical meristem-associated C-terminal domain-containing protein</fullName>
    </recommendedName>
</protein>
<reference evidence="3 4" key="1">
    <citation type="submission" date="2015-08" db="EMBL/GenBank/DDBJ databases">
        <title>Next Generation Sequencing and Analysis of the Genome of Puccinia sorghi L Schw, the Causal Agent of Maize Common Rust.</title>
        <authorList>
            <person name="Rochi L."/>
            <person name="Burguener G."/>
            <person name="Darino M."/>
            <person name="Turjanski A."/>
            <person name="Kreff E."/>
            <person name="Dieguez M.J."/>
            <person name="Sacco F."/>
        </authorList>
    </citation>
    <scope>NUCLEOTIDE SEQUENCE [LARGE SCALE GENOMIC DNA]</scope>
    <source>
        <strain evidence="3 4">RO10H11247</strain>
    </source>
</reference>
<gene>
    <name evidence="3" type="ORF">VP01_2028g3</name>
</gene>
<evidence type="ECO:0000313" key="4">
    <source>
        <dbReference type="Proteomes" id="UP000037035"/>
    </source>
</evidence>
<feature type="domain" description="No apical meristem-associated C-terminal" evidence="2">
    <location>
        <begin position="114"/>
        <end position="231"/>
    </location>
</feature>
<accession>A0A0L6VB03</accession>
<dbReference type="Pfam" id="PF14303">
    <property type="entry name" value="NAM-associated"/>
    <property type="match status" value="1"/>
</dbReference>
<dbReference type="Proteomes" id="UP000037035">
    <property type="component" value="Unassembled WGS sequence"/>
</dbReference>
<dbReference type="EMBL" id="LAVV01006869">
    <property type="protein sequence ID" value="KNZ57971.1"/>
    <property type="molecule type" value="Genomic_DNA"/>
</dbReference>
<name>A0A0L6VB03_9BASI</name>
<proteinExistence type="predicted"/>
<dbReference type="VEuPathDB" id="FungiDB:VP01_2028g3"/>
<evidence type="ECO:0000313" key="3">
    <source>
        <dbReference type="EMBL" id="KNZ57971.1"/>
    </source>
</evidence>
<evidence type="ECO:0000259" key="2">
    <source>
        <dbReference type="Pfam" id="PF14303"/>
    </source>
</evidence>